<accession>A0A317DKY4</accession>
<name>A0A317DKY4_9ACTN</name>
<dbReference type="EMBL" id="QGKS01000212">
    <property type="protein sequence ID" value="PWR14830.1"/>
    <property type="molecule type" value="Genomic_DNA"/>
</dbReference>
<dbReference type="GO" id="GO:0005886">
    <property type="term" value="C:plasma membrane"/>
    <property type="evidence" value="ECO:0007669"/>
    <property type="project" value="TreeGrafter"/>
</dbReference>
<dbReference type="RefSeq" id="WP_109802038.1">
    <property type="nucleotide sequence ID" value="NZ_QGKS01000212.1"/>
</dbReference>
<dbReference type="GO" id="GO:0016740">
    <property type="term" value="F:transferase activity"/>
    <property type="evidence" value="ECO:0007669"/>
    <property type="project" value="UniProtKB-KW"/>
</dbReference>
<organism evidence="3 4">
    <name type="scientific">Micromonospora sicca</name>
    <dbReference type="NCBI Taxonomy" id="2202420"/>
    <lineage>
        <taxon>Bacteria</taxon>
        <taxon>Bacillati</taxon>
        <taxon>Actinomycetota</taxon>
        <taxon>Actinomycetes</taxon>
        <taxon>Micromonosporales</taxon>
        <taxon>Micromonosporaceae</taxon>
        <taxon>Micromonospora</taxon>
    </lineage>
</organism>
<dbReference type="InterPro" id="IPR012338">
    <property type="entry name" value="Beta-lactam/transpept-like"/>
</dbReference>
<evidence type="ECO:0000259" key="2">
    <source>
        <dbReference type="Pfam" id="PF21922"/>
    </source>
</evidence>
<evidence type="ECO:0000313" key="4">
    <source>
        <dbReference type="Proteomes" id="UP000246050"/>
    </source>
</evidence>
<dbReference type="InterPro" id="IPR001460">
    <property type="entry name" value="PCN-bd_Tpept"/>
</dbReference>
<dbReference type="OrthoDB" id="9766847at2"/>
<dbReference type="AlphaFoldDB" id="A0A317DKY4"/>
<dbReference type="PANTHER" id="PTHR30627:SF24">
    <property type="entry name" value="PENICILLIN-BINDING PROTEIN 4B"/>
    <property type="match status" value="1"/>
</dbReference>
<evidence type="ECO:0000259" key="1">
    <source>
        <dbReference type="Pfam" id="PF00905"/>
    </source>
</evidence>
<dbReference type="Gene3D" id="3.40.710.10">
    <property type="entry name" value="DD-peptidase/beta-lactamase superfamily"/>
    <property type="match status" value="1"/>
</dbReference>
<dbReference type="GO" id="GO:0008658">
    <property type="term" value="F:penicillin binding"/>
    <property type="evidence" value="ECO:0007669"/>
    <property type="project" value="InterPro"/>
</dbReference>
<dbReference type="SUPFAM" id="SSF56601">
    <property type="entry name" value="beta-lactamase/transpeptidase-like"/>
    <property type="match status" value="1"/>
</dbReference>
<dbReference type="Pfam" id="PF21922">
    <property type="entry name" value="PBP_dimer_2"/>
    <property type="match status" value="1"/>
</dbReference>
<proteinExistence type="predicted"/>
<dbReference type="InterPro" id="IPR054120">
    <property type="entry name" value="PBPA_dimer"/>
</dbReference>
<dbReference type="GO" id="GO:0071555">
    <property type="term" value="P:cell wall organization"/>
    <property type="evidence" value="ECO:0007669"/>
    <property type="project" value="TreeGrafter"/>
</dbReference>
<reference evidence="3 4" key="1">
    <citation type="submission" date="2018-05" db="EMBL/GenBank/DDBJ databases">
        <title>Micromonosporas from Atacama Desert.</title>
        <authorList>
            <person name="Carro L."/>
            <person name="Golinska P."/>
            <person name="Klenk H.-P."/>
            <person name="Goodfellow M."/>
        </authorList>
    </citation>
    <scope>NUCLEOTIDE SEQUENCE [LARGE SCALE GENOMIC DNA]</scope>
    <source>
        <strain evidence="3 4">4G51</strain>
    </source>
</reference>
<sequence>MNAPLRRVGVVVMILFGLLFANLNWIQAYKADEYRNSDYNGRVQVAEYERKRGNIEVGGTAYALSKETGGKLRFLRTYPGGETYAHVLGYKPVNLAETGIERTENDFLAGTSDQLIANRVKDMFTGEETGGGNVLLTLSKRAQDTAFKQLQDNQVGAKRGAAIAIDPRTGAVQALVSMPSFDPNPLANHDTNEASAAYNRLEKDPERPLANRALSETLPPGSTFKVVVAAAALESGIAQQTQIPAGRSWTPPTSGKPIRNAAESICPEPQVTLKEAVTESCNTGFAQLGVKLGADKLKEKARQFGFEQEDLTVGQLGEGGLGVAASRTGDMEAPGGATDPAALAQSSIGQRDVRMTPLQGALIAASVANGGSQMRPYLVKQLLAPDRTTSYYTAKPRELRRPVSGQVAGDLRDMMESVVKNGTGRKAAIDGYTVGGKTGTAQSGPNTPDHGWFIGFALDKNGTPVSAVCVELEQAGSGGSAEAARIAGRIMQAAIADSGGR</sequence>
<comment type="caution">
    <text evidence="3">The sequence shown here is derived from an EMBL/GenBank/DDBJ whole genome shotgun (WGS) entry which is preliminary data.</text>
</comment>
<dbReference type="Gene3D" id="3.90.1310.10">
    <property type="entry name" value="Penicillin-binding protein 2a (Domain 2)"/>
    <property type="match status" value="1"/>
</dbReference>
<gene>
    <name evidence="3" type="ORF">DKT69_14215</name>
</gene>
<keyword evidence="3" id="KW-0808">Transferase</keyword>
<protein>
    <submittedName>
        <fullName evidence="3">Peptidoglycan glycosyltransferase</fullName>
    </submittedName>
</protein>
<dbReference type="GO" id="GO:0071972">
    <property type="term" value="F:peptidoglycan L,D-transpeptidase activity"/>
    <property type="evidence" value="ECO:0007669"/>
    <property type="project" value="TreeGrafter"/>
</dbReference>
<dbReference type="InterPro" id="IPR050515">
    <property type="entry name" value="Beta-lactam/transpept"/>
</dbReference>
<evidence type="ECO:0000313" key="3">
    <source>
        <dbReference type="EMBL" id="PWR14830.1"/>
    </source>
</evidence>
<dbReference type="Proteomes" id="UP000246050">
    <property type="component" value="Unassembled WGS sequence"/>
</dbReference>
<feature type="domain" description="Penicillin-binding protein transpeptidase" evidence="1">
    <location>
        <begin position="160"/>
        <end position="492"/>
    </location>
</feature>
<feature type="domain" description="Penicillin binding protein A dimerisation" evidence="2">
    <location>
        <begin position="52"/>
        <end position="134"/>
    </location>
</feature>
<dbReference type="Pfam" id="PF00905">
    <property type="entry name" value="Transpeptidase"/>
    <property type="match status" value="1"/>
</dbReference>
<dbReference type="PANTHER" id="PTHR30627">
    <property type="entry name" value="PEPTIDOGLYCAN D,D-TRANSPEPTIDASE"/>
    <property type="match status" value="1"/>
</dbReference>